<organism evidence="8 9">
    <name type="scientific">Ciceribacter sichuanensis</name>
    <dbReference type="NCBI Taxonomy" id="2949647"/>
    <lineage>
        <taxon>Bacteria</taxon>
        <taxon>Pseudomonadati</taxon>
        <taxon>Pseudomonadota</taxon>
        <taxon>Alphaproteobacteria</taxon>
        <taxon>Hyphomicrobiales</taxon>
        <taxon>Rhizobiaceae</taxon>
        <taxon>Ciceribacter</taxon>
    </lineage>
</organism>
<keyword evidence="6 7" id="KW-0472">Membrane</keyword>
<evidence type="ECO:0000256" key="4">
    <source>
        <dbReference type="ARBA" id="ARBA00022692"/>
    </source>
</evidence>
<dbReference type="InterPro" id="IPR050833">
    <property type="entry name" value="Poly_Biosynth_Transport"/>
</dbReference>
<dbReference type="PANTHER" id="PTHR30250:SF10">
    <property type="entry name" value="LIPOPOLYSACCHARIDE BIOSYNTHESIS PROTEIN WZXC"/>
    <property type="match status" value="1"/>
</dbReference>
<feature type="transmembrane region" description="Helical" evidence="7">
    <location>
        <begin position="169"/>
        <end position="190"/>
    </location>
</feature>
<comment type="similarity">
    <text evidence="2">Belongs to the polysaccharide synthase family.</text>
</comment>
<feature type="transmembrane region" description="Helical" evidence="7">
    <location>
        <begin position="283"/>
        <end position="305"/>
    </location>
</feature>
<name>A0AAJ1C085_9HYPH</name>
<dbReference type="Proteomes" id="UP001155380">
    <property type="component" value="Unassembled WGS sequence"/>
</dbReference>
<feature type="transmembrane region" description="Helical" evidence="7">
    <location>
        <begin position="410"/>
        <end position="434"/>
    </location>
</feature>
<comment type="subcellular location">
    <subcellularLocation>
        <location evidence="1">Cell membrane</location>
        <topology evidence="1">Multi-pass membrane protein</topology>
    </subcellularLocation>
</comment>
<feature type="transmembrane region" description="Helical" evidence="7">
    <location>
        <begin position="325"/>
        <end position="347"/>
    </location>
</feature>
<gene>
    <name evidence="8" type="ORF">NBH21_21100</name>
</gene>
<evidence type="ECO:0000256" key="7">
    <source>
        <dbReference type="SAM" id="Phobius"/>
    </source>
</evidence>
<keyword evidence="5 7" id="KW-1133">Transmembrane helix</keyword>
<evidence type="ECO:0000313" key="8">
    <source>
        <dbReference type="EMBL" id="MCO5959282.1"/>
    </source>
</evidence>
<evidence type="ECO:0000256" key="2">
    <source>
        <dbReference type="ARBA" id="ARBA00007430"/>
    </source>
</evidence>
<feature type="transmembrane region" description="Helical" evidence="7">
    <location>
        <begin position="381"/>
        <end position="398"/>
    </location>
</feature>
<dbReference type="RefSeq" id="WP_250914906.1">
    <property type="nucleotide sequence ID" value="NZ_JAMXLX010000008.1"/>
</dbReference>
<keyword evidence="4 7" id="KW-0812">Transmembrane</keyword>
<dbReference type="Pfam" id="PF13440">
    <property type="entry name" value="Polysacc_synt_3"/>
    <property type="match status" value="1"/>
</dbReference>
<evidence type="ECO:0000256" key="5">
    <source>
        <dbReference type="ARBA" id="ARBA00022989"/>
    </source>
</evidence>
<sequence>MSRRTSTIAASAWSFAANWGQQLAATALFFYLAAQLAPSDFGVVAMAAAIVDLLTIAARFGQVEALLQSKDQDNVDVHTSHWFLVGLGVVLMAVIIGLGAFAGDLYGDDRIPIILFLLAPIPLIQNVTLANEYLLRRDLAFRGIAFRNVSATLISGIVSVVMAHMGYGYYALVAQKLLFTLVNSLALAAYRPWMPRMRFSLARLKPLARAGFDVSLANLIGMANSRVIDLFIGHYFGFVILGNLRIAWRLFDLLLQFTLQPVANVAVSSLTQPDLPAERMRKVFGDYVGALAVIAYPVFAGVILVSSDVVTLLFGQNWEQAGGMLRWLCLSFVALPLNYMFPSAMLATGNTGFLRRQSLFQLLFTVVTVFFSSQFSIEVVLLVHVARVYLFVLLNAIAIRRSLGFTFRNVFARCIGPLTASLLMLAAVFALRSFDLTHDIYVTLLLEVAVGILIYVLVTAIGELSGIYPANVKSVATLALKKLRKGPYAR</sequence>
<evidence type="ECO:0000256" key="1">
    <source>
        <dbReference type="ARBA" id="ARBA00004651"/>
    </source>
</evidence>
<comment type="caution">
    <text evidence="8">The sequence shown here is derived from an EMBL/GenBank/DDBJ whole genome shotgun (WGS) entry which is preliminary data.</text>
</comment>
<dbReference type="PANTHER" id="PTHR30250">
    <property type="entry name" value="PST FAMILY PREDICTED COLANIC ACID TRANSPORTER"/>
    <property type="match status" value="1"/>
</dbReference>
<feature type="transmembrane region" description="Helical" evidence="7">
    <location>
        <begin position="41"/>
        <end position="61"/>
    </location>
</feature>
<evidence type="ECO:0000256" key="6">
    <source>
        <dbReference type="ARBA" id="ARBA00023136"/>
    </source>
</evidence>
<accession>A0AAJ1C085</accession>
<dbReference type="GO" id="GO:0005886">
    <property type="term" value="C:plasma membrane"/>
    <property type="evidence" value="ECO:0007669"/>
    <property type="project" value="UniProtKB-SubCell"/>
</dbReference>
<feature type="transmembrane region" description="Helical" evidence="7">
    <location>
        <begin position="440"/>
        <end position="458"/>
    </location>
</feature>
<proteinExistence type="inferred from homology"/>
<feature type="transmembrane region" description="Helical" evidence="7">
    <location>
        <begin position="227"/>
        <end position="247"/>
    </location>
</feature>
<dbReference type="AlphaFoldDB" id="A0AAJ1C085"/>
<feature type="transmembrane region" description="Helical" evidence="7">
    <location>
        <begin position="82"/>
        <end position="101"/>
    </location>
</feature>
<feature type="transmembrane region" description="Helical" evidence="7">
    <location>
        <begin position="113"/>
        <end position="133"/>
    </location>
</feature>
<keyword evidence="3" id="KW-1003">Cell membrane</keyword>
<evidence type="ECO:0000313" key="9">
    <source>
        <dbReference type="Proteomes" id="UP001155380"/>
    </source>
</evidence>
<evidence type="ECO:0000256" key="3">
    <source>
        <dbReference type="ARBA" id="ARBA00022475"/>
    </source>
</evidence>
<dbReference type="EMBL" id="JAMXLX010000008">
    <property type="protein sequence ID" value="MCO5959282.1"/>
    <property type="molecule type" value="Genomic_DNA"/>
</dbReference>
<reference evidence="8" key="1">
    <citation type="submission" date="2022-06" db="EMBL/GenBank/DDBJ databases">
        <authorList>
            <person name="Sun Q."/>
        </authorList>
    </citation>
    <scope>NUCLEOTIDE SEQUENCE</scope>
    <source>
        <strain evidence="8">S101</strain>
    </source>
</reference>
<feature type="transmembrane region" description="Helical" evidence="7">
    <location>
        <begin position="145"/>
        <end position="163"/>
    </location>
</feature>
<protein>
    <submittedName>
        <fullName evidence="8">Oligosaccharide flippase family protein</fullName>
    </submittedName>
</protein>